<gene>
    <name evidence="1" type="ORF">ABV298_05480</name>
</gene>
<dbReference type="EMBL" id="CP159289">
    <property type="protein sequence ID" value="XCH25864.1"/>
    <property type="molecule type" value="Genomic_DNA"/>
</dbReference>
<organism evidence="1">
    <name type="scientific">Dyadobacter sp. 676</name>
    <dbReference type="NCBI Taxonomy" id="3088362"/>
    <lineage>
        <taxon>Bacteria</taxon>
        <taxon>Pseudomonadati</taxon>
        <taxon>Bacteroidota</taxon>
        <taxon>Cytophagia</taxon>
        <taxon>Cytophagales</taxon>
        <taxon>Spirosomataceae</taxon>
        <taxon>Dyadobacter</taxon>
    </lineage>
</organism>
<dbReference type="RefSeq" id="WP_353721161.1">
    <property type="nucleotide sequence ID" value="NZ_CP159289.1"/>
</dbReference>
<evidence type="ECO:0008006" key="2">
    <source>
        <dbReference type="Google" id="ProtNLM"/>
    </source>
</evidence>
<protein>
    <recommendedName>
        <fullName evidence="2">Nuclear transport factor 2 family protein</fullName>
    </recommendedName>
</protein>
<proteinExistence type="predicted"/>
<evidence type="ECO:0000313" key="1">
    <source>
        <dbReference type="EMBL" id="XCH25864.1"/>
    </source>
</evidence>
<sequence length="124" mass="13865">MTSYPTLLFAMVFHAALLTCEKPAPDISKNSPDIPDTIIEEIPNDEALGRHFHDNMPNALEGAELLMIPDDFIPDDVDVQPRFHGGQPALRKYIDKYLEIPDAVPKFRINGNVHTSFTLPKPGK</sequence>
<dbReference type="AlphaFoldDB" id="A0AAU8FNU0"/>
<accession>A0AAU8FNU0</accession>
<name>A0AAU8FNU0_9BACT</name>
<reference evidence="1" key="1">
    <citation type="submission" date="2024-06" db="EMBL/GenBank/DDBJ databases">
        <title>Sequencing and assembly of the genome of Dyadobacter sp. strain 676, a symbiont of Cyamopsis tetragonoloba.</title>
        <authorList>
            <person name="Guro P."/>
            <person name="Sazanova A."/>
            <person name="Kuznetsova I."/>
            <person name="Belimov A."/>
            <person name="Safronova V."/>
        </authorList>
    </citation>
    <scope>NUCLEOTIDE SEQUENCE</scope>
    <source>
        <strain evidence="1">676</strain>
    </source>
</reference>